<protein>
    <recommendedName>
        <fullName evidence="3">BadF-type ATPase</fullName>
    </recommendedName>
</protein>
<accession>A0A1H8JL02</accession>
<dbReference type="OrthoDB" id="871343at2"/>
<dbReference type="CDD" id="cd24079">
    <property type="entry name" value="ASKHA_NBD_PG1100-like"/>
    <property type="match status" value="1"/>
</dbReference>
<dbReference type="SUPFAM" id="SSF53067">
    <property type="entry name" value="Actin-like ATPase domain"/>
    <property type="match status" value="2"/>
</dbReference>
<dbReference type="Gene3D" id="1.10.720.160">
    <property type="match status" value="1"/>
</dbReference>
<keyword evidence="2" id="KW-1185">Reference proteome</keyword>
<organism evidence="1 2">
    <name type="scientific">Chitinophaga rupis</name>
    <dbReference type="NCBI Taxonomy" id="573321"/>
    <lineage>
        <taxon>Bacteria</taxon>
        <taxon>Pseudomonadati</taxon>
        <taxon>Bacteroidota</taxon>
        <taxon>Chitinophagia</taxon>
        <taxon>Chitinophagales</taxon>
        <taxon>Chitinophagaceae</taxon>
        <taxon>Chitinophaga</taxon>
    </lineage>
</organism>
<name>A0A1H8JL02_9BACT</name>
<dbReference type="AlphaFoldDB" id="A0A1H8JL02"/>
<dbReference type="STRING" id="573321.SAMN04488505_11373"/>
<evidence type="ECO:0000313" key="1">
    <source>
        <dbReference type="EMBL" id="SEN81339.1"/>
    </source>
</evidence>
<reference evidence="1 2" key="1">
    <citation type="submission" date="2016-10" db="EMBL/GenBank/DDBJ databases">
        <authorList>
            <person name="de Groot N.N."/>
        </authorList>
    </citation>
    <scope>NUCLEOTIDE SEQUENCE [LARGE SCALE GENOMIC DNA]</scope>
    <source>
        <strain evidence="1 2">DSM 21039</strain>
    </source>
</reference>
<proteinExistence type="predicted"/>
<evidence type="ECO:0008006" key="3">
    <source>
        <dbReference type="Google" id="ProtNLM"/>
    </source>
</evidence>
<dbReference type="Gene3D" id="3.30.420.40">
    <property type="match status" value="2"/>
</dbReference>
<dbReference type="InterPro" id="IPR043129">
    <property type="entry name" value="ATPase_NBD"/>
</dbReference>
<evidence type="ECO:0000313" key="2">
    <source>
        <dbReference type="Proteomes" id="UP000198984"/>
    </source>
</evidence>
<dbReference type="Proteomes" id="UP000198984">
    <property type="component" value="Unassembled WGS sequence"/>
</dbReference>
<dbReference type="InterPro" id="IPR052519">
    <property type="entry name" value="Euk-type_GlcNAc_Kinase"/>
</dbReference>
<sequence>MPVKVKLIADSGSTKADWSLLTPRDHFRYQTQGISPFFLNTQQVREVLEKELKPQMPPGVEVEEIFYYGTGCSQPRSIQIMQEALGAVWPHANIAVSHDLMAAAHALCQHSPGIASILGTGSNSCYYDGERIAHNNPGLGYILGDEGSGAYLGRKLLQYYCYNSFDEELQMRFDAKYHTNKDEILENVYRKPMANRYLAGFSVFLGENRGHFIVENILEDGLNDFFFNHIYKYSESWTHPLHFTGSIAWHFRDVLQALCELYELQLGSVLRNPMDGLIKYHEEAGIKSKP</sequence>
<dbReference type="PANTHER" id="PTHR43190">
    <property type="entry name" value="N-ACETYL-D-GLUCOSAMINE KINASE"/>
    <property type="match status" value="1"/>
</dbReference>
<dbReference type="EMBL" id="FOBB01000013">
    <property type="protein sequence ID" value="SEN81339.1"/>
    <property type="molecule type" value="Genomic_DNA"/>
</dbReference>
<dbReference type="PANTHER" id="PTHR43190:SF3">
    <property type="entry name" value="N-ACETYL-D-GLUCOSAMINE KINASE"/>
    <property type="match status" value="1"/>
</dbReference>
<gene>
    <name evidence="1" type="ORF">SAMN04488505_11373</name>
</gene>
<dbReference type="RefSeq" id="WP_089921028.1">
    <property type="nucleotide sequence ID" value="NZ_FOBB01000013.1"/>
</dbReference>